<keyword evidence="13" id="KW-0862">Zinc</keyword>
<dbReference type="GO" id="GO:0004750">
    <property type="term" value="F:D-ribulose-phosphate 3-epimerase activity"/>
    <property type="evidence" value="ECO:0007669"/>
    <property type="project" value="UniProtKB-UniRule"/>
</dbReference>
<feature type="binding site" evidence="10 13">
    <location>
        <position position="66"/>
    </location>
    <ligand>
        <name>a divalent metal cation</name>
        <dbReference type="ChEBI" id="CHEBI:60240"/>
    </ligand>
</feature>
<comment type="cofactor">
    <cofactor evidence="10 13">
        <name>a divalent metal cation</name>
        <dbReference type="ChEBI" id="CHEBI:60240"/>
    </cofactor>
    <text evidence="10 13">Binds 1 divalent metal cation per subunit.</text>
</comment>
<evidence type="ECO:0000313" key="16">
    <source>
        <dbReference type="Proteomes" id="UP000050430"/>
    </source>
</evidence>
<keyword evidence="13" id="KW-0170">Cobalt</keyword>
<evidence type="ECO:0000256" key="5">
    <source>
        <dbReference type="ARBA" id="ARBA00001954"/>
    </source>
</evidence>
<dbReference type="FunFam" id="3.20.20.70:FF:000004">
    <property type="entry name" value="Ribulose-phosphate 3-epimerase"/>
    <property type="match status" value="1"/>
</dbReference>
<dbReference type="NCBIfam" id="TIGR01163">
    <property type="entry name" value="rpe"/>
    <property type="match status" value="1"/>
</dbReference>
<dbReference type="InterPro" id="IPR026019">
    <property type="entry name" value="Ribul_P_3_epim"/>
</dbReference>
<comment type="pathway">
    <text evidence="10">Carbohydrate degradation.</text>
</comment>
<dbReference type="PANTHER" id="PTHR11749">
    <property type="entry name" value="RIBULOSE-5-PHOSPHATE-3-EPIMERASE"/>
    <property type="match status" value="1"/>
</dbReference>
<evidence type="ECO:0000256" key="4">
    <source>
        <dbReference type="ARBA" id="ARBA00001947"/>
    </source>
</evidence>
<comment type="catalytic activity">
    <reaction evidence="1 10 11">
        <text>D-ribulose 5-phosphate = D-xylulose 5-phosphate</text>
        <dbReference type="Rhea" id="RHEA:13677"/>
        <dbReference type="ChEBI" id="CHEBI:57737"/>
        <dbReference type="ChEBI" id="CHEBI:58121"/>
        <dbReference type="EC" id="5.1.3.1"/>
    </reaction>
</comment>
<feature type="binding site" evidence="10 14">
    <location>
        <begin position="142"/>
        <end position="145"/>
    </location>
    <ligand>
        <name>substrate</name>
    </ligand>
</feature>
<evidence type="ECO:0000256" key="12">
    <source>
        <dbReference type="PIRSR" id="PIRSR001461-1"/>
    </source>
</evidence>
<name>A0A0P6WYM3_9CHLR</name>
<keyword evidence="8 10" id="KW-0479">Metal-binding</keyword>
<comment type="cofactor">
    <cofactor evidence="4">
        <name>Zn(2+)</name>
        <dbReference type="ChEBI" id="CHEBI:29105"/>
    </cofactor>
</comment>
<feature type="active site" description="Proton acceptor" evidence="10 12">
    <location>
        <position position="35"/>
    </location>
</feature>
<dbReference type="Pfam" id="PF00834">
    <property type="entry name" value="Ribul_P_3_epim"/>
    <property type="match status" value="1"/>
</dbReference>
<proteinExistence type="inferred from homology"/>
<evidence type="ECO:0000256" key="9">
    <source>
        <dbReference type="ARBA" id="ARBA00023235"/>
    </source>
</evidence>
<organism evidence="15 16">
    <name type="scientific">Leptolinea tardivitalis</name>
    <dbReference type="NCBI Taxonomy" id="229920"/>
    <lineage>
        <taxon>Bacteria</taxon>
        <taxon>Bacillati</taxon>
        <taxon>Chloroflexota</taxon>
        <taxon>Anaerolineae</taxon>
        <taxon>Anaerolineales</taxon>
        <taxon>Anaerolineaceae</taxon>
        <taxon>Leptolinea</taxon>
    </lineage>
</organism>
<gene>
    <name evidence="10" type="primary">rpe</name>
    <name evidence="15" type="ORF">ADM99_09660</name>
</gene>
<evidence type="ECO:0000256" key="8">
    <source>
        <dbReference type="ARBA" id="ARBA00022723"/>
    </source>
</evidence>
<feature type="binding site" evidence="10 13">
    <location>
        <position position="35"/>
    </location>
    <ligand>
        <name>a divalent metal cation</name>
        <dbReference type="ChEBI" id="CHEBI:60240"/>
    </ligand>
</feature>
<comment type="similarity">
    <text evidence="6 10 11">Belongs to the ribulose-phosphate 3-epimerase family.</text>
</comment>
<evidence type="ECO:0000256" key="7">
    <source>
        <dbReference type="ARBA" id="ARBA00013188"/>
    </source>
</evidence>
<evidence type="ECO:0000256" key="11">
    <source>
        <dbReference type="PIRNR" id="PIRNR001461"/>
    </source>
</evidence>
<dbReference type="GO" id="GO:0005737">
    <property type="term" value="C:cytoplasm"/>
    <property type="evidence" value="ECO:0007669"/>
    <property type="project" value="UniProtKB-ARBA"/>
</dbReference>
<evidence type="ECO:0000256" key="3">
    <source>
        <dbReference type="ARBA" id="ARBA00001941"/>
    </source>
</evidence>
<evidence type="ECO:0000256" key="6">
    <source>
        <dbReference type="ARBA" id="ARBA00009541"/>
    </source>
</evidence>
<keyword evidence="16" id="KW-1185">Reference proteome</keyword>
<dbReference type="STRING" id="229920.ADM99_09660"/>
<dbReference type="InterPro" id="IPR000056">
    <property type="entry name" value="Ribul_P_3_epim-like"/>
</dbReference>
<dbReference type="InterPro" id="IPR013785">
    <property type="entry name" value="Aldolase_TIM"/>
</dbReference>
<dbReference type="GO" id="GO:0019323">
    <property type="term" value="P:pentose catabolic process"/>
    <property type="evidence" value="ECO:0007669"/>
    <property type="project" value="UniProtKB-UniRule"/>
</dbReference>
<evidence type="ECO:0000256" key="13">
    <source>
        <dbReference type="PIRSR" id="PIRSR001461-2"/>
    </source>
</evidence>
<feature type="binding site" evidence="14">
    <location>
        <position position="177"/>
    </location>
    <ligand>
        <name>substrate</name>
    </ligand>
</feature>
<dbReference type="NCBIfam" id="NF004076">
    <property type="entry name" value="PRK05581.1-4"/>
    <property type="match status" value="1"/>
</dbReference>
<dbReference type="RefSeq" id="WP_062420311.1">
    <property type="nucleotide sequence ID" value="NZ_BBYA01000001.1"/>
</dbReference>
<dbReference type="AlphaFoldDB" id="A0A0P6WYM3"/>
<comment type="function">
    <text evidence="10">Catalyzes the reversible epimerization of D-ribulose 5-phosphate to D-xylulose 5-phosphate.</text>
</comment>
<dbReference type="PIRSF" id="PIRSF001461">
    <property type="entry name" value="RPE"/>
    <property type="match status" value="1"/>
</dbReference>
<keyword evidence="9 10" id="KW-0413">Isomerase</keyword>
<dbReference type="PROSITE" id="PS01085">
    <property type="entry name" value="RIBUL_P_3_EPIMER_1"/>
    <property type="match status" value="1"/>
</dbReference>
<evidence type="ECO:0000256" key="1">
    <source>
        <dbReference type="ARBA" id="ARBA00001782"/>
    </source>
</evidence>
<feature type="binding site" evidence="10 13">
    <location>
        <position position="33"/>
    </location>
    <ligand>
        <name>a divalent metal cation</name>
        <dbReference type="ChEBI" id="CHEBI:60240"/>
    </ligand>
</feature>
<evidence type="ECO:0000256" key="2">
    <source>
        <dbReference type="ARBA" id="ARBA00001936"/>
    </source>
</evidence>
<dbReference type="OrthoDB" id="1645589at2"/>
<dbReference type="PROSITE" id="PS01086">
    <property type="entry name" value="RIBUL_P_3_EPIMER_2"/>
    <property type="match status" value="1"/>
</dbReference>
<dbReference type="GO" id="GO:0046872">
    <property type="term" value="F:metal ion binding"/>
    <property type="evidence" value="ECO:0007669"/>
    <property type="project" value="UniProtKB-UniRule"/>
</dbReference>
<dbReference type="InterPro" id="IPR011060">
    <property type="entry name" value="RibuloseP-bd_barrel"/>
</dbReference>
<evidence type="ECO:0000256" key="14">
    <source>
        <dbReference type="PIRSR" id="PIRSR001461-3"/>
    </source>
</evidence>
<dbReference type="PATRIC" id="fig|229920.5.peg.1842"/>
<protein>
    <recommendedName>
        <fullName evidence="7 10">Ribulose-phosphate 3-epimerase</fullName>
        <ecNumber evidence="7 10">5.1.3.1</ecNumber>
    </recommendedName>
</protein>
<dbReference type="EC" id="5.1.3.1" evidence="7 10"/>
<feature type="binding site" evidence="10 14">
    <location>
        <position position="66"/>
    </location>
    <ligand>
        <name>substrate</name>
    </ligand>
</feature>
<comment type="caution">
    <text evidence="15">The sequence shown here is derived from an EMBL/GenBank/DDBJ whole genome shotgun (WGS) entry which is preliminary data.</text>
</comment>
<feature type="active site" description="Proton donor" evidence="10 12">
    <location>
        <position position="175"/>
    </location>
</feature>
<feature type="binding site" evidence="10">
    <location>
        <begin position="175"/>
        <end position="177"/>
    </location>
    <ligand>
        <name>substrate</name>
    </ligand>
</feature>
<sequence>MSVILSPSILSADFSRLGEEIRTVEKAGVDWIHIDVMDGHFVPNMTMGPFIVETCKRITSLPLDVHLMIDNADKFVEIFARAGAGCLSVHLEGNPNIHRTLQVVRSLGVKTGLVLNPGTPVEASSAVVHLVDYVLLMSVNPGYSGQSFQPETVKRVKQMRSLLDSINPNASIEVDGGVTADNIKELNEAGADIFVAATSIFKHPLGAMEGVRALRKALD</sequence>
<keyword evidence="13" id="KW-0464">Manganese</keyword>
<dbReference type="HAMAP" id="MF_02227">
    <property type="entry name" value="RPE"/>
    <property type="match status" value="1"/>
</dbReference>
<comment type="cofactor">
    <cofactor evidence="2">
        <name>Mn(2+)</name>
        <dbReference type="ChEBI" id="CHEBI:29035"/>
    </cofactor>
</comment>
<evidence type="ECO:0000256" key="10">
    <source>
        <dbReference type="HAMAP-Rule" id="MF_02227"/>
    </source>
</evidence>
<dbReference type="CDD" id="cd00429">
    <property type="entry name" value="RPE"/>
    <property type="match status" value="1"/>
</dbReference>
<feature type="binding site" evidence="14">
    <location>
        <begin position="197"/>
        <end position="198"/>
    </location>
    <ligand>
        <name>substrate</name>
    </ligand>
</feature>
<feature type="binding site" evidence="10 14">
    <location>
        <position position="8"/>
    </location>
    <ligand>
        <name>substrate</name>
    </ligand>
</feature>
<reference evidence="15 16" key="1">
    <citation type="submission" date="2015-07" db="EMBL/GenBank/DDBJ databases">
        <title>Genome sequence of Leptolinea tardivitalis DSM 16556.</title>
        <authorList>
            <person name="Hemp J."/>
            <person name="Ward L.M."/>
            <person name="Pace L.A."/>
            <person name="Fischer W.W."/>
        </authorList>
    </citation>
    <scope>NUCLEOTIDE SEQUENCE [LARGE SCALE GENOMIC DNA]</scope>
    <source>
        <strain evidence="15 16">YMTK-2</strain>
    </source>
</reference>
<accession>A0A0P6WYM3</accession>
<dbReference type="Proteomes" id="UP000050430">
    <property type="component" value="Unassembled WGS sequence"/>
</dbReference>
<comment type="cofactor">
    <cofactor evidence="5">
        <name>Fe(2+)</name>
        <dbReference type="ChEBI" id="CHEBI:29033"/>
    </cofactor>
</comment>
<keyword evidence="10 11" id="KW-0119">Carbohydrate metabolism</keyword>
<dbReference type="SUPFAM" id="SSF51366">
    <property type="entry name" value="Ribulose-phoshate binding barrel"/>
    <property type="match status" value="1"/>
</dbReference>
<dbReference type="Gene3D" id="3.20.20.70">
    <property type="entry name" value="Aldolase class I"/>
    <property type="match status" value="1"/>
</dbReference>
<comment type="caution">
    <text evidence="10">Lacks conserved residue(s) required for the propagation of feature annotation.</text>
</comment>
<feature type="binding site" evidence="10 13">
    <location>
        <position position="175"/>
    </location>
    <ligand>
        <name>a divalent metal cation</name>
        <dbReference type="ChEBI" id="CHEBI:60240"/>
    </ligand>
</feature>
<evidence type="ECO:0000313" key="15">
    <source>
        <dbReference type="EMBL" id="KPL71715.1"/>
    </source>
</evidence>
<comment type="cofactor">
    <cofactor evidence="3">
        <name>Co(2+)</name>
        <dbReference type="ChEBI" id="CHEBI:48828"/>
    </cofactor>
</comment>
<dbReference type="GO" id="GO:0006098">
    <property type="term" value="P:pentose-phosphate shunt"/>
    <property type="evidence" value="ECO:0007669"/>
    <property type="project" value="UniProtKB-UniRule"/>
</dbReference>
<dbReference type="EMBL" id="LGCK01000010">
    <property type="protein sequence ID" value="KPL71715.1"/>
    <property type="molecule type" value="Genomic_DNA"/>
</dbReference>